<dbReference type="PANTHER" id="PTHR43327">
    <property type="entry name" value="STOMATIN-LIKE PROTEIN 2, MITOCHONDRIAL"/>
    <property type="match status" value="1"/>
</dbReference>
<dbReference type="GO" id="GO:0005739">
    <property type="term" value="C:mitochondrion"/>
    <property type="evidence" value="ECO:0007669"/>
    <property type="project" value="TreeGrafter"/>
</dbReference>
<dbReference type="InterPro" id="IPR050710">
    <property type="entry name" value="Band7/mec-2_domain"/>
</dbReference>
<evidence type="ECO:0008006" key="3">
    <source>
        <dbReference type="Google" id="ProtNLM"/>
    </source>
</evidence>
<dbReference type="AlphaFoldDB" id="A0AAN7FNT7"/>
<evidence type="ECO:0000313" key="2">
    <source>
        <dbReference type="Proteomes" id="UP001324115"/>
    </source>
</evidence>
<dbReference type="Proteomes" id="UP001324115">
    <property type="component" value="Unassembled WGS sequence"/>
</dbReference>
<dbReference type="EMBL" id="JAXUIC010000004">
    <property type="protein sequence ID" value="KAK4594631.1"/>
    <property type="molecule type" value="Genomic_DNA"/>
</dbReference>
<name>A0AAN7FNT7_QUERU</name>
<sequence>MHQRLFAIQINPLLCSISETLFLLKRRLHCLFDDVLEPGCHCLPWLRVQQLDDNVFVTVVTSIQYWAFVRQAANAFYKLSNTRAQIQSYVFDASVPKLIAKAVEEELERDFPAKSAYGFEIIQMVLVDIEPDEHVKRTMSEINAVARTKVHQTIEVGLRDSVLAFSMNVPGTMSKDVMDMVLATQCAVKVIASQIRDGLLQANTTQN</sequence>
<organism evidence="1 2">
    <name type="scientific">Quercus rubra</name>
    <name type="common">Northern red oak</name>
    <name type="synonym">Quercus borealis</name>
    <dbReference type="NCBI Taxonomy" id="3512"/>
    <lineage>
        <taxon>Eukaryota</taxon>
        <taxon>Viridiplantae</taxon>
        <taxon>Streptophyta</taxon>
        <taxon>Embryophyta</taxon>
        <taxon>Tracheophyta</taxon>
        <taxon>Spermatophyta</taxon>
        <taxon>Magnoliopsida</taxon>
        <taxon>eudicotyledons</taxon>
        <taxon>Gunneridae</taxon>
        <taxon>Pentapetalae</taxon>
        <taxon>rosids</taxon>
        <taxon>fabids</taxon>
        <taxon>Fagales</taxon>
        <taxon>Fagaceae</taxon>
        <taxon>Quercus</taxon>
    </lineage>
</organism>
<keyword evidence="2" id="KW-1185">Reference proteome</keyword>
<accession>A0AAN7FNT7</accession>
<protein>
    <recommendedName>
        <fullName evidence="3">Band 7 domain-containing protein</fullName>
    </recommendedName>
</protein>
<reference evidence="1 2" key="1">
    <citation type="journal article" date="2023" name="G3 (Bethesda)">
        <title>A haplotype-resolved chromosome-scale genome for Quercus rubra L. provides insights into the genetics of adaptive traits for red oak species.</title>
        <authorList>
            <person name="Kapoor B."/>
            <person name="Jenkins J."/>
            <person name="Schmutz J."/>
            <person name="Zhebentyayeva T."/>
            <person name="Kuelheim C."/>
            <person name="Coggeshall M."/>
            <person name="Heim C."/>
            <person name="Lasky J.R."/>
            <person name="Leites L."/>
            <person name="Islam-Faridi N."/>
            <person name="Romero-Severson J."/>
            <person name="DeLeo V.L."/>
            <person name="Lucas S.M."/>
            <person name="Lazic D."/>
            <person name="Gailing O."/>
            <person name="Carlson J."/>
            <person name="Staton M."/>
        </authorList>
    </citation>
    <scope>NUCLEOTIDE SEQUENCE [LARGE SCALE GENOMIC DNA]</scope>
    <source>
        <strain evidence="1">Pseudo-F2</strain>
    </source>
</reference>
<dbReference type="PANTHER" id="PTHR43327:SF31">
    <property type="entry name" value="HYPERSENSITIVE-INDUCED RESPONSE PROTEIN 2"/>
    <property type="match status" value="1"/>
</dbReference>
<comment type="caution">
    <text evidence="1">The sequence shown here is derived from an EMBL/GenBank/DDBJ whole genome shotgun (WGS) entry which is preliminary data.</text>
</comment>
<evidence type="ECO:0000313" key="1">
    <source>
        <dbReference type="EMBL" id="KAK4594631.1"/>
    </source>
</evidence>
<gene>
    <name evidence="1" type="ORF">RGQ29_018352</name>
</gene>
<proteinExistence type="predicted"/>